<name>A0AAN8LD85_9TELE</name>
<feature type="compositionally biased region" description="Low complexity" evidence="1">
    <location>
        <begin position="239"/>
        <end position="258"/>
    </location>
</feature>
<proteinExistence type="predicted"/>
<dbReference type="GO" id="GO:0042974">
    <property type="term" value="F:nuclear retinoic acid receptor binding"/>
    <property type="evidence" value="ECO:0007669"/>
    <property type="project" value="InterPro"/>
</dbReference>
<dbReference type="Pfam" id="PF15741">
    <property type="entry name" value="LRIF1"/>
    <property type="match status" value="1"/>
</dbReference>
<dbReference type="GO" id="GO:0006355">
    <property type="term" value="P:regulation of DNA-templated transcription"/>
    <property type="evidence" value="ECO:0007669"/>
    <property type="project" value="InterPro"/>
</dbReference>
<dbReference type="PANTHER" id="PTHR16131">
    <property type="entry name" value="LIGAND-DEPENDENT NUCLEAR RECEPTOR-INTERACTING FACTOR 1"/>
    <property type="match status" value="1"/>
</dbReference>
<evidence type="ECO:0000256" key="1">
    <source>
        <dbReference type="SAM" id="MobiDB-lite"/>
    </source>
</evidence>
<organism evidence="2 3">
    <name type="scientific">Coregonus suidteri</name>
    <dbReference type="NCBI Taxonomy" id="861788"/>
    <lineage>
        <taxon>Eukaryota</taxon>
        <taxon>Metazoa</taxon>
        <taxon>Chordata</taxon>
        <taxon>Craniata</taxon>
        <taxon>Vertebrata</taxon>
        <taxon>Euteleostomi</taxon>
        <taxon>Actinopterygii</taxon>
        <taxon>Neopterygii</taxon>
        <taxon>Teleostei</taxon>
        <taxon>Protacanthopterygii</taxon>
        <taxon>Salmoniformes</taxon>
        <taxon>Salmonidae</taxon>
        <taxon>Coregoninae</taxon>
        <taxon>Coregonus</taxon>
    </lineage>
</organism>
<dbReference type="PANTHER" id="PTHR16131:SF2">
    <property type="entry name" value="LIGAND-DEPENDENT NUCLEAR RECEPTOR-INTERACTING FACTOR 1"/>
    <property type="match status" value="1"/>
</dbReference>
<dbReference type="EMBL" id="JAGTTL010000019">
    <property type="protein sequence ID" value="KAK6307958.1"/>
    <property type="molecule type" value="Genomic_DNA"/>
</dbReference>
<comment type="caution">
    <text evidence="2">The sequence shown here is derived from an EMBL/GenBank/DDBJ whole genome shotgun (WGS) entry which is preliminary data.</text>
</comment>
<evidence type="ECO:0000313" key="3">
    <source>
        <dbReference type="Proteomes" id="UP001356427"/>
    </source>
</evidence>
<reference evidence="2 3" key="1">
    <citation type="submission" date="2021-04" db="EMBL/GenBank/DDBJ databases">
        <authorList>
            <person name="De Guttry C."/>
            <person name="Zahm M."/>
            <person name="Klopp C."/>
            <person name="Cabau C."/>
            <person name="Louis A."/>
            <person name="Berthelot C."/>
            <person name="Parey E."/>
            <person name="Roest Crollius H."/>
            <person name="Montfort J."/>
            <person name="Robinson-Rechavi M."/>
            <person name="Bucao C."/>
            <person name="Bouchez O."/>
            <person name="Gislard M."/>
            <person name="Lluch J."/>
            <person name="Milhes M."/>
            <person name="Lampietro C."/>
            <person name="Lopez Roques C."/>
            <person name="Donnadieu C."/>
            <person name="Braasch I."/>
            <person name="Desvignes T."/>
            <person name="Postlethwait J."/>
            <person name="Bobe J."/>
            <person name="Wedekind C."/>
            <person name="Guiguen Y."/>
        </authorList>
    </citation>
    <scope>NUCLEOTIDE SEQUENCE [LARGE SCALE GENOMIC DNA]</scope>
    <source>
        <strain evidence="2">Cs_M1</strain>
        <tissue evidence="2">Blood</tissue>
    </source>
</reference>
<evidence type="ECO:0000313" key="2">
    <source>
        <dbReference type="EMBL" id="KAK6307958.1"/>
    </source>
</evidence>
<gene>
    <name evidence="2" type="ORF">J4Q44_G00212290</name>
</gene>
<accession>A0AAN8LD85</accession>
<dbReference type="AlphaFoldDB" id="A0AAN8LD85"/>
<keyword evidence="3" id="KW-1185">Reference proteome</keyword>
<dbReference type="InterPro" id="IPR026191">
    <property type="entry name" value="LRIF1"/>
</dbReference>
<sequence>MSNLNLAYSNPSKTMASQGTCLSGTGVFYQAMPAVGSDGRNVMKLIPVQKVNGQFVRSPTSTMKDIAEPQRDLTLDVPSISKINMSTLGPTAKGQSVNKRQFYMSTSPNPTNLTGIYHSVSIQTPIVTTKVAQSAVSLTSPELTLLNKEQLPVTVKSPALPNGQYLQIPPNAQVKTLPASALPPAIKRQIFTSSTSCASNSNLPMVLYVSPVQTMKPGGTPLCPTSQKTALSLSRLPRSSGQTLSTCSSTGSTPCSTTAKDGKRPVTPIKWVIEEADGSPAPCLVPVNSSSMTSDILKTLAEMEKGTKTCENTAKKCSPSQESQTKIGQEKDNALVMYNGKVYFVAKKTPELCNRPSKPLEASRNMGDSTTQAAESVGFNQRISLPPSLPLSASFGSQLSNKTRPDPKHIVIPDDIIDLCDDDPQDDLTCQAISTRGVTRQPEVDEDEDSNVIFVSYLPPKTVSKVVEGDKEMAYMLNDLEAEQEMLCSQDHLNGQVVDSQKKVSGLSIEKCQSIATAQDMAGFQGSATGLELNSRQQNITGQYRKILQRFHGRATGIRIENIQGNATSKEMGSSRPSASTQEMGSVQDDATDQGIGNSQHHAATQEMDNIPGSTSLQTEMETHKEKSSSDPIPEQRTSVLDMKSLETCDRLLKQMFGITSDVKICLERVDAKPKAIPKVFPRIGTTNKRTIEAIRKLLQGSNILVKRREHEVSATRNDDSCPIDAKRLKIGKVENASETPMDPEEIKRHERIKRLKELLKEKEAALAMIRKNMG</sequence>
<dbReference type="Proteomes" id="UP001356427">
    <property type="component" value="Unassembled WGS sequence"/>
</dbReference>
<feature type="compositionally biased region" description="Polar residues" evidence="1">
    <location>
        <begin position="563"/>
        <end position="585"/>
    </location>
</feature>
<feature type="region of interest" description="Disordered" evidence="1">
    <location>
        <begin position="559"/>
        <end position="639"/>
    </location>
</feature>
<protein>
    <submittedName>
        <fullName evidence="2">Uncharacterized protein</fullName>
    </submittedName>
</protein>
<feature type="region of interest" description="Disordered" evidence="1">
    <location>
        <begin position="239"/>
        <end position="262"/>
    </location>
</feature>